<sequence length="464" mass="53567">MAPSVNGGFKSVRRRRDAGYFVSSESGKLNDSYNAILDTFRERIVLLEILQHKHTPLDPALAPRSEVVTRDPTWQVFLNQISWLCDYDKGGDSTSSLAVEGTPEGPKYWLAANFDKNREGVKHLRKVLGMLSQLSTLPLDKHRPVCDEILKDSIDFCERKFSNYEKSLKTAIHFAVKSIDQEEDSQEKKLLEDVQALLELDTRLKRSVSAFKYATTSTLRKVHRKHRDNAPKDAGSAWYEVCHYTGRLGSWVRAVRVLVYFVRKHPQVLGDFQVDFVAAPQICKPLLQKCNPKLRDVLRRMLPENKVRAVRLSRRLESFRAFDFEAAFSRKWTEKKYTARSHAELMLLDHFWRNNLAFFQNVEFVGSSKRSCYCCNLFFDLHNRNITTRLTHGNAWSKWCLPPGLGRADKRRLAQGQVTILERMNEKIALDILHLIEEGVLRRVRFKDSTTGMWTAPTLSSSMK</sequence>
<dbReference type="Proteomes" id="UP001345013">
    <property type="component" value="Unassembled WGS sequence"/>
</dbReference>
<dbReference type="InterPro" id="IPR027796">
    <property type="entry name" value="OTT_1508_deam-like"/>
</dbReference>
<comment type="caution">
    <text evidence="1">The sequence shown here is derived from an EMBL/GenBank/DDBJ whole genome shotgun (WGS) entry which is preliminary data.</text>
</comment>
<dbReference type="Pfam" id="PF14441">
    <property type="entry name" value="OTT_1508_deam"/>
    <property type="match status" value="1"/>
</dbReference>
<evidence type="ECO:0000313" key="1">
    <source>
        <dbReference type="EMBL" id="KAK5096708.1"/>
    </source>
</evidence>
<organism evidence="1 2">
    <name type="scientific">Lithohypha guttulata</name>
    <dbReference type="NCBI Taxonomy" id="1690604"/>
    <lineage>
        <taxon>Eukaryota</taxon>
        <taxon>Fungi</taxon>
        <taxon>Dikarya</taxon>
        <taxon>Ascomycota</taxon>
        <taxon>Pezizomycotina</taxon>
        <taxon>Eurotiomycetes</taxon>
        <taxon>Chaetothyriomycetidae</taxon>
        <taxon>Chaetothyriales</taxon>
        <taxon>Trichomeriaceae</taxon>
        <taxon>Lithohypha</taxon>
    </lineage>
</organism>
<dbReference type="EMBL" id="JAVRRG010000021">
    <property type="protein sequence ID" value="KAK5096708.1"/>
    <property type="molecule type" value="Genomic_DNA"/>
</dbReference>
<name>A0ABR0KJP5_9EURO</name>
<proteinExistence type="predicted"/>
<reference evidence="1 2" key="1">
    <citation type="submission" date="2023-08" db="EMBL/GenBank/DDBJ databases">
        <title>Black Yeasts Isolated from many extreme environments.</title>
        <authorList>
            <person name="Coleine C."/>
            <person name="Stajich J.E."/>
            <person name="Selbmann L."/>
        </authorList>
    </citation>
    <scope>NUCLEOTIDE SEQUENCE [LARGE SCALE GENOMIC DNA]</scope>
    <source>
        <strain evidence="1 2">CCFEE 5885</strain>
    </source>
</reference>
<dbReference type="PANTHER" id="PTHR42037:SF1">
    <property type="match status" value="1"/>
</dbReference>
<evidence type="ECO:0000313" key="2">
    <source>
        <dbReference type="Proteomes" id="UP001345013"/>
    </source>
</evidence>
<dbReference type="PANTHER" id="PTHR42037">
    <property type="match status" value="1"/>
</dbReference>
<keyword evidence="2" id="KW-1185">Reference proteome</keyword>
<protein>
    <submittedName>
        <fullName evidence="1">Uncharacterized protein</fullName>
    </submittedName>
</protein>
<accession>A0ABR0KJP5</accession>
<gene>
    <name evidence="1" type="ORF">LTR24_002470</name>
</gene>